<dbReference type="PROSITE" id="PS00018">
    <property type="entry name" value="EF_HAND_1"/>
    <property type="match status" value="1"/>
</dbReference>
<dbReference type="Proteomes" id="UP000828390">
    <property type="component" value="Unassembled WGS sequence"/>
</dbReference>
<keyword evidence="5" id="KW-1185">Reference proteome</keyword>
<keyword evidence="2" id="KW-0732">Signal</keyword>
<evidence type="ECO:0000256" key="2">
    <source>
        <dbReference type="SAM" id="SignalP"/>
    </source>
</evidence>
<dbReference type="PROSITE" id="PS50222">
    <property type="entry name" value="EF_HAND_2"/>
    <property type="match status" value="1"/>
</dbReference>
<reference evidence="4" key="1">
    <citation type="journal article" date="2019" name="bioRxiv">
        <title>The Genome of the Zebra Mussel, Dreissena polymorpha: A Resource for Invasive Species Research.</title>
        <authorList>
            <person name="McCartney M.A."/>
            <person name="Auch B."/>
            <person name="Kono T."/>
            <person name="Mallez S."/>
            <person name="Zhang Y."/>
            <person name="Obille A."/>
            <person name="Becker A."/>
            <person name="Abrahante J.E."/>
            <person name="Garbe J."/>
            <person name="Badalamenti J.P."/>
            <person name="Herman A."/>
            <person name="Mangelson H."/>
            <person name="Liachko I."/>
            <person name="Sullivan S."/>
            <person name="Sone E.D."/>
            <person name="Koren S."/>
            <person name="Silverstein K.A.T."/>
            <person name="Beckman K.B."/>
            <person name="Gohl D.M."/>
        </authorList>
    </citation>
    <scope>NUCLEOTIDE SEQUENCE</scope>
    <source>
        <strain evidence="4">Duluth1</strain>
        <tissue evidence="4">Whole animal</tissue>
    </source>
</reference>
<reference evidence="4" key="2">
    <citation type="submission" date="2020-11" db="EMBL/GenBank/DDBJ databases">
        <authorList>
            <person name="McCartney M.A."/>
            <person name="Auch B."/>
            <person name="Kono T."/>
            <person name="Mallez S."/>
            <person name="Becker A."/>
            <person name="Gohl D.M."/>
            <person name="Silverstein K.A.T."/>
            <person name="Koren S."/>
            <person name="Bechman K.B."/>
            <person name="Herman A."/>
            <person name="Abrahante J.E."/>
            <person name="Garbe J."/>
        </authorList>
    </citation>
    <scope>NUCLEOTIDE SEQUENCE</scope>
    <source>
        <strain evidence="4">Duluth1</strain>
        <tissue evidence="4">Whole animal</tissue>
    </source>
</reference>
<dbReference type="SUPFAM" id="SSF47473">
    <property type="entry name" value="EF-hand"/>
    <property type="match status" value="1"/>
</dbReference>
<evidence type="ECO:0000259" key="3">
    <source>
        <dbReference type="PROSITE" id="PS50222"/>
    </source>
</evidence>
<dbReference type="GO" id="GO:0005509">
    <property type="term" value="F:calcium ion binding"/>
    <property type="evidence" value="ECO:0007669"/>
    <property type="project" value="InterPro"/>
</dbReference>
<dbReference type="AlphaFoldDB" id="A0A9D4J652"/>
<feature type="chain" id="PRO_5038605173" description="EF-hand domain-containing protein" evidence="2">
    <location>
        <begin position="18"/>
        <end position="148"/>
    </location>
</feature>
<feature type="signal peptide" evidence="2">
    <location>
        <begin position="1"/>
        <end position="17"/>
    </location>
</feature>
<evidence type="ECO:0000256" key="1">
    <source>
        <dbReference type="ARBA" id="ARBA00022837"/>
    </source>
</evidence>
<name>A0A9D4J652_DREPO</name>
<dbReference type="Gene3D" id="1.10.238.10">
    <property type="entry name" value="EF-hand"/>
    <property type="match status" value="1"/>
</dbReference>
<dbReference type="EMBL" id="JAIWYP010000007">
    <property type="protein sequence ID" value="KAH3799895.1"/>
    <property type="molecule type" value="Genomic_DNA"/>
</dbReference>
<protein>
    <recommendedName>
        <fullName evidence="3">EF-hand domain-containing protein</fullName>
    </recommendedName>
</protein>
<sequence length="148" mass="16597">MLRILVCLVAVFGSSWQVTLPHGHELKVAIDQQFAALDLNHNGILEISELAAFGAKEDANHDGQVNLQEYMTFLNLPLEIGQPIFNVYDKDKDGFINQSFLTEYYHLLDHNNDNSVSLHEYEQYISTFLACVFGADHGGHGHGPNCDH</sequence>
<dbReference type="InterPro" id="IPR018247">
    <property type="entry name" value="EF_Hand_1_Ca_BS"/>
</dbReference>
<comment type="caution">
    <text evidence="4">The sequence shown here is derived from an EMBL/GenBank/DDBJ whole genome shotgun (WGS) entry which is preliminary data.</text>
</comment>
<gene>
    <name evidence="4" type="ORF">DPMN_153515</name>
</gene>
<organism evidence="4 5">
    <name type="scientific">Dreissena polymorpha</name>
    <name type="common">Zebra mussel</name>
    <name type="synonym">Mytilus polymorpha</name>
    <dbReference type="NCBI Taxonomy" id="45954"/>
    <lineage>
        <taxon>Eukaryota</taxon>
        <taxon>Metazoa</taxon>
        <taxon>Spiralia</taxon>
        <taxon>Lophotrochozoa</taxon>
        <taxon>Mollusca</taxon>
        <taxon>Bivalvia</taxon>
        <taxon>Autobranchia</taxon>
        <taxon>Heteroconchia</taxon>
        <taxon>Euheterodonta</taxon>
        <taxon>Imparidentia</taxon>
        <taxon>Neoheterodontei</taxon>
        <taxon>Myida</taxon>
        <taxon>Dreissenoidea</taxon>
        <taxon>Dreissenidae</taxon>
        <taxon>Dreissena</taxon>
    </lineage>
</organism>
<proteinExistence type="predicted"/>
<keyword evidence="1" id="KW-0106">Calcium</keyword>
<dbReference type="InterPro" id="IPR002048">
    <property type="entry name" value="EF_hand_dom"/>
</dbReference>
<dbReference type="Pfam" id="PF13202">
    <property type="entry name" value="EF-hand_5"/>
    <property type="match status" value="3"/>
</dbReference>
<feature type="domain" description="EF-hand" evidence="3">
    <location>
        <begin position="84"/>
        <end position="111"/>
    </location>
</feature>
<dbReference type="InterPro" id="IPR011992">
    <property type="entry name" value="EF-hand-dom_pair"/>
</dbReference>
<evidence type="ECO:0000313" key="5">
    <source>
        <dbReference type="Proteomes" id="UP000828390"/>
    </source>
</evidence>
<evidence type="ECO:0000313" key="4">
    <source>
        <dbReference type="EMBL" id="KAH3799895.1"/>
    </source>
</evidence>
<accession>A0A9D4J652</accession>
<dbReference type="OrthoDB" id="6160619at2759"/>